<dbReference type="AlphaFoldDB" id="A0A5M6ZNN5"/>
<evidence type="ECO:0000259" key="2">
    <source>
        <dbReference type="PROSITE" id="PS51704"/>
    </source>
</evidence>
<name>A0A5M6ZNN5_9PROT</name>
<feature type="chain" id="PRO_5024279984" evidence="1">
    <location>
        <begin position="26"/>
        <end position="331"/>
    </location>
</feature>
<keyword evidence="1" id="KW-0732">Signal</keyword>
<dbReference type="RefSeq" id="WP_150023109.1">
    <property type="nucleotide sequence ID" value="NZ_VWOJ01000002.1"/>
</dbReference>
<evidence type="ECO:0000313" key="4">
    <source>
        <dbReference type="Proteomes" id="UP000325122"/>
    </source>
</evidence>
<dbReference type="Pfam" id="PF03009">
    <property type="entry name" value="GDPD"/>
    <property type="match status" value="1"/>
</dbReference>
<dbReference type="InterPro" id="IPR017946">
    <property type="entry name" value="PLC-like_Pdiesterase_TIM-brl"/>
</dbReference>
<comment type="caution">
    <text evidence="3">The sequence shown here is derived from an EMBL/GenBank/DDBJ whole genome shotgun (WGS) entry which is preliminary data.</text>
</comment>
<dbReference type="EMBL" id="VWOJ01000002">
    <property type="protein sequence ID" value="KAA5803841.1"/>
    <property type="molecule type" value="Genomic_DNA"/>
</dbReference>
<feature type="domain" description="GP-PDE" evidence="2">
    <location>
        <begin position="75"/>
        <end position="331"/>
    </location>
</feature>
<dbReference type="Gene3D" id="3.20.20.190">
    <property type="entry name" value="Phosphatidylinositol (PI) phosphodiesterase"/>
    <property type="match status" value="1"/>
</dbReference>
<dbReference type="GO" id="GO:0070291">
    <property type="term" value="P:N-acylethanolamine metabolic process"/>
    <property type="evidence" value="ECO:0007669"/>
    <property type="project" value="TreeGrafter"/>
</dbReference>
<accession>A0A5M6ZNN5</accession>
<reference evidence="3 4" key="1">
    <citation type="submission" date="2019-09" db="EMBL/GenBank/DDBJ databases">
        <authorList>
            <person name="Kevbrin V."/>
            <person name="Grouzdev D.S."/>
        </authorList>
    </citation>
    <scope>NUCLEOTIDE SEQUENCE [LARGE SCALE GENOMIC DNA]</scope>
    <source>
        <strain evidence="3 4">G-192</strain>
    </source>
</reference>
<organism evidence="3 4">
    <name type="scientific">Alkalicaulis satelles</name>
    <dbReference type="NCBI Taxonomy" id="2609175"/>
    <lineage>
        <taxon>Bacteria</taxon>
        <taxon>Pseudomonadati</taxon>
        <taxon>Pseudomonadota</taxon>
        <taxon>Alphaproteobacteria</taxon>
        <taxon>Maricaulales</taxon>
        <taxon>Maricaulaceae</taxon>
        <taxon>Alkalicaulis</taxon>
    </lineage>
</organism>
<dbReference type="CDD" id="cd08566">
    <property type="entry name" value="GDPD_AtGDE_like"/>
    <property type="match status" value="1"/>
</dbReference>
<dbReference type="InterPro" id="IPR030395">
    <property type="entry name" value="GP_PDE_dom"/>
</dbReference>
<evidence type="ECO:0000256" key="1">
    <source>
        <dbReference type="SAM" id="SignalP"/>
    </source>
</evidence>
<dbReference type="GO" id="GO:0005886">
    <property type="term" value="C:plasma membrane"/>
    <property type="evidence" value="ECO:0007669"/>
    <property type="project" value="TreeGrafter"/>
</dbReference>
<proteinExistence type="predicted"/>
<protein>
    <submittedName>
        <fullName evidence="3">Glycerophosphodiester phosphodiesterase family protein</fullName>
    </submittedName>
</protein>
<dbReference type="PANTHER" id="PTHR46320">
    <property type="entry name" value="GLYCEROPHOSPHODIESTER PHOSPHODIESTERASE 1"/>
    <property type="match status" value="1"/>
</dbReference>
<dbReference type="Proteomes" id="UP000325122">
    <property type="component" value="Unassembled WGS sequence"/>
</dbReference>
<dbReference type="GO" id="GO:0006644">
    <property type="term" value="P:phospholipid metabolic process"/>
    <property type="evidence" value="ECO:0007669"/>
    <property type="project" value="TreeGrafter"/>
</dbReference>
<sequence>MTDFLARASLLPVFALLAACDPAPAPEAPPPPPALEQLQDEAQEETRAAAQEAGRWLDGVDMGAYLDCAREQGVTFLSAHRAGPRPGFAENDHLAMLESVADGAVFIEFDIGLTADDRLVLMHDRTIDRTTTGTGRVEEMSFDEIAAFRLVDNDGQVLDGRADEFHEFMAAADGIAFAQLDLKGSLTHERLLDEVRALDALDRVFVITYRLDQAIAVHEMAPEVMISAGIRSMDDVETLEAAGVDLTRIVAWLGLGDGDAALSAELAARGIETNFGNFRAEREGTADYAAWAEAGAQIIAVDDVPAAAAAIDARARARALLEACPAARGGL</sequence>
<dbReference type="GO" id="GO:0006580">
    <property type="term" value="P:ethanolamine metabolic process"/>
    <property type="evidence" value="ECO:0007669"/>
    <property type="project" value="TreeGrafter"/>
</dbReference>
<dbReference type="PROSITE" id="PS51257">
    <property type="entry name" value="PROKAR_LIPOPROTEIN"/>
    <property type="match status" value="1"/>
</dbReference>
<keyword evidence="4" id="KW-1185">Reference proteome</keyword>
<evidence type="ECO:0000313" key="3">
    <source>
        <dbReference type="EMBL" id="KAA5803841.1"/>
    </source>
</evidence>
<dbReference type="PANTHER" id="PTHR46320:SF1">
    <property type="entry name" value="GLYCEROPHOSPHODIESTER PHOSPHODIESTERASE 1"/>
    <property type="match status" value="1"/>
</dbReference>
<dbReference type="SUPFAM" id="SSF51695">
    <property type="entry name" value="PLC-like phosphodiesterases"/>
    <property type="match status" value="1"/>
</dbReference>
<gene>
    <name evidence="3" type="ORF">F1654_08565</name>
</gene>
<dbReference type="GO" id="GO:0008889">
    <property type="term" value="F:glycerophosphodiester phosphodiesterase activity"/>
    <property type="evidence" value="ECO:0007669"/>
    <property type="project" value="TreeGrafter"/>
</dbReference>
<dbReference type="PROSITE" id="PS51704">
    <property type="entry name" value="GP_PDE"/>
    <property type="match status" value="1"/>
</dbReference>
<feature type="signal peptide" evidence="1">
    <location>
        <begin position="1"/>
        <end position="25"/>
    </location>
</feature>